<name>A0A1Q3DL31_9VIRU</name>
<gene>
    <name evidence="1" type="ORF">SCV_061</name>
</gene>
<dbReference type="InterPro" id="IPR036465">
    <property type="entry name" value="vWFA_dom_sf"/>
</dbReference>
<reference evidence="1" key="1">
    <citation type="submission" date="2017-01" db="EMBL/GenBank/DDBJ databases">
        <title>Draft genome sequence of uncultured bacilliform virus purified from snow crab.</title>
        <authorList>
            <person name="Takano T."/>
        </authorList>
    </citation>
    <scope>NUCLEOTIDE SEQUENCE</scope>
    <source>
        <strain evidence="1">Isolate_1</strain>
    </source>
</reference>
<dbReference type="SUPFAM" id="SSF53300">
    <property type="entry name" value="vWA-like"/>
    <property type="match status" value="1"/>
</dbReference>
<evidence type="ECO:0000313" key="1">
    <source>
        <dbReference type="EMBL" id="GAV93184.1"/>
    </source>
</evidence>
<dbReference type="EMBL" id="BDLS01000002">
    <property type="protein sequence ID" value="GAV93184.1"/>
    <property type="molecule type" value="Genomic_DNA"/>
</dbReference>
<accession>A0A1Q3DL31</accession>
<organism evidence="1">
    <name type="scientific">Chionoecetes opilio bacilliform virus</name>
    <dbReference type="NCBI Taxonomy" id="1825681"/>
    <lineage>
        <taxon>Viruses</taxon>
        <taxon>Viruses incertae sedis</taxon>
        <taxon>Naldaviricetes</taxon>
        <taxon>Nimaviridae</taxon>
    </lineage>
</organism>
<proteinExistence type="predicted"/>
<protein>
    <submittedName>
        <fullName evidence="1">Immediate-early protein</fullName>
    </submittedName>
</protein>
<comment type="caution">
    <text evidence="1">The sequence shown here is derived from an EMBL/GenBank/DDBJ whole genome shotgun (WGS) entry which is preliminary data.</text>
</comment>
<sequence length="109" mass="12211">MANFLVPELKHGIWVNEDWSQTSQSELEMTSGLIIYVLDVSMSMGHIKDTLSSIINSVAKLNKALNPGVKYAIVSYSDFDELSIKPIVNAPASLDWTDEENKNYLSIYL</sequence>